<dbReference type="Pfam" id="PF10604">
    <property type="entry name" value="Polyketide_cyc2"/>
    <property type="match status" value="1"/>
</dbReference>
<dbReference type="InterPro" id="IPR023393">
    <property type="entry name" value="START-like_dom_sf"/>
</dbReference>
<dbReference type="SUPFAM" id="SSF55961">
    <property type="entry name" value="Bet v1-like"/>
    <property type="match status" value="1"/>
</dbReference>
<dbReference type="eggNOG" id="COG3832">
    <property type="taxonomic scope" value="Bacteria"/>
</dbReference>
<dbReference type="RefSeq" id="WP_013138950.1">
    <property type="nucleotide sequence ID" value="NC_014168.1"/>
</dbReference>
<dbReference type="CDD" id="cd07821">
    <property type="entry name" value="PYR_PYL_RCAR_like"/>
    <property type="match status" value="1"/>
</dbReference>
<proteinExistence type="predicted"/>
<gene>
    <name evidence="2" type="ordered locus">Srot_2042</name>
</gene>
<evidence type="ECO:0000313" key="3">
    <source>
        <dbReference type="Proteomes" id="UP000002247"/>
    </source>
</evidence>
<dbReference type="Proteomes" id="UP000002247">
    <property type="component" value="Chromosome"/>
</dbReference>
<feature type="transmembrane region" description="Helical" evidence="1">
    <location>
        <begin position="14"/>
        <end position="41"/>
    </location>
</feature>
<dbReference type="Gene3D" id="3.30.530.20">
    <property type="match status" value="1"/>
</dbReference>
<reference evidence="2 3" key="1">
    <citation type="journal article" date="2010" name="Stand. Genomic Sci.">
        <title>Complete genome sequence of Segniliparus rotundus type strain (CDC 1076).</title>
        <authorList>
            <person name="Sikorski J."/>
            <person name="Lapidus A."/>
            <person name="Copeland A."/>
            <person name="Misra M."/>
            <person name="Glavina Del Rio T."/>
            <person name="Nolan M."/>
            <person name="Lucas S."/>
            <person name="Chen F."/>
            <person name="Tice H."/>
            <person name="Cheng J.F."/>
            <person name="Jando M."/>
            <person name="Schneider S."/>
            <person name="Bruce D."/>
            <person name="Goodwin L."/>
            <person name="Pitluck S."/>
            <person name="Liolios K."/>
            <person name="Mikhailova N."/>
            <person name="Pati A."/>
            <person name="Ivanova N."/>
            <person name="Mavromatis K."/>
            <person name="Chen A."/>
            <person name="Palaniappan K."/>
            <person name="Chertkov O."/>
            <person name="Land M."/>
            <person name="Hauser L."/>
            <person name="Chang Y.J."/>
            <person name="Jeffries C.D."/>
            <person name="Brettin T."/>
            <person name="Detter J.C."/>
            <person name="Han C."/>
            <person name="Rohde M."/>
            <person name="Goker M."/>
            <person name="Bristow J."/>
            <person name="Eisen J.A."/>
            <person name="Markowitz V."/>
            <person name="Hugenholtz P."/>
            <person name="Kyrpides N.C."/>
            <person name="Klenk H.P."/>
        </authorList>
    </citation>
    <scope>NUCLEOTIDE SEQUENCE [LARGE SCALE GENOMIC DNA]</scope>
    <source>
        <strain evidence="3">ATCC BAA-972 / CDC 1076 / CIP 108378 / DSM 44985 / JCM 13578</strain>
    </source>
</reference>
<dbReference type="KEGG" id="srt:Srot_2042"/>
<keyword evidence="1" id="KW-1133">Transmembrane helix</keyword>
<dbReference type="OrthoDB" id="4546998at2"/>
<accession>D6Z968</accession>
<keyword evidence="3" id="KW-1185">Reference proteome</keyword>
<evidence type="ECO:0000313" key="2">
    <source>
        <dbReference type="EMBL" id="ADG98498.1"/>
    </source>
</evidence>
<evidence type="ECO:0000256" key="1">
    <source>
        <dbReference type="SAM" id="Phobius"/>
    </source>
</evidence>
<name>D6Z968_SEGRD</name>
<sequence>MKGASALQNVDPQYIFGAALFFVGVLVLALIVVAALAALLARGGPASSGRFLVQRVDRPDVDRYFAKRAMFSTTVRLVLPLGPEKVWRALMADEFLSWLPTVRGHTYRSDSREEGARRTLRTFFVALEEQFVVVEPEKTLVYSIIGSSLPGLRDLTERFVLEPVADGGTQLEWTTGFSLVLLWWLPVRWTAPFVRPFLKLALSGLRHRI</sequence>
<protein>
    <submittedName>
        <fullName evidence="2">Polyketide cyclase/dehydrase</fullName>
    </submittedName>
</protein>
<dbReference type="STRING" id="640132.Srot_2042"/>
<dbReference type="EMBL" id="CP001958">
    <property type="protein sequence ID" value="ADG98498.1"/>
    <property type="molecule type" value="Genomic_DNA"/>
</dbReference>
<dbReference type="InterPro" id="IPR019587">
    <property type="entry name" value="Polyketide_cyclase/dehydratase"/>
</dbReference>
<dbReference type="HOGENOM" id="CLU_106644_0_0_11"/>
<dbReference type="AlphaFoldDB" id="D6Z968"/>
<keyword evidence="1" id="KW-0812">Transmembrane</keyword>
<keyword evidence="1" id="KW-0472">Membrane</keyword>
<organism evidence="2 3">
    <name type="scientific">Segniliparus rotundus (strain ATCC BAA-972 / CDC 1076 / CIP 108378 / DSM 44985 / JCM 13578)</name>
    <dbReference type="NCBI Taxonomy" id="640132"/>
    <lineage>
        <taxon>Bacteria</taxon>
        <taxon>Bacillati</taxon>
        <taxon>Actinomycetota</taxon>
        <taxon>Actinomycetes</taxon>
        <taxon>Mycobacteriales</taxon>
        <taxon>Segniliparaceae</taxon>
        <taxon>Segniliparus</taxon>
    </lineage>
</organism>